<keyword evidence="4" id="KW-1003">Cell membrane</keyword>
<dbReference type="GO" id="GO:0005524">
    <property type="term" value="F:ATP binding"/>
    <property type="evidence" value="ECO:0007669"/>
    <property type="project" value="UniProtKB-KW"/>
</dbReference>
<keyword evidence="4" id="KW-0997">Cell inner membrane</keyword>
<keyword evidence="3" id="KW-0813">Transport</keyword>
<dbReference type="Pfam" id="PF00005">
    <property type="entry name" value="ABC_tran"/>
    <property type="match status" value="1"/>
</dbReference>
<dbReference type="InterPro" id="IPR015855">
    <property type="entry name" value="ABC_transpr_MalK-like"/>
</dbReference>
<keyword evidence="9" id="KW-1185">Reference proteome</keyword>
<evidence type="ECO:0000256" key="3">
    <source>
        <dbReference type="ARBA" id="ARBA00022448"/>
    </source>
</evidence>
<evidence type="ECO:0000256" key="5">
    <source>
        <dbReference type="ARBA" id="ARBA00022741"/>
    </source>
</evidence>
<dbReference type="FunFam" id="3.40.50.300:FF:000042">
    <property type="entry name" value="Maltose/maltodextrin ABC transporter, ATP-binding protein"/>
    <property type="match status" value="1"/>
</dbReference>
<name>A0AAE6C3K6_9HYPH</name>
<dbReference type="InterPro" id="IPR008995">
    <property type="entry name" value="Mo/tungstate-bd_C_term_dom"/>
</dbReference>
<proteinExistence type="inferred from homology"/>
<evidence type="ECO:0000256" key="4">
    <source>
        <dbReference type="ARBA" id="ARBA00022519"/>
    </source>
</evidence>
<dbReference type="InterPro" id="IPR012340">
    <property type="entry name" value="NA-bd_OB-fold"/>
</dbReference>
<dbReference type="RefSeq" id="WP_054184536.1">
    <property type="nucleotide sequence ID" value="NZ_CP035001.1"/>
</dbReference>
<dbReference type="InterPro" id="IPR017871">
    <property type="entry name" value="ABC_transporter-like_CS"/>
</dbReference>
<keyword evidence="4" id="KW-0472">Membrane</keyword>
<dbReference type="Pfam" id="PF03459">
    <property type="entry name" value="TOBE"/>
    <property type="match status" value="1"/>
</dbReference>
<dbReference type="PROSITE" id="PS50893">
    <property type="entry name" value="ABC_TRANSPORTER_2"/>
    <property type="match status" value="1"/>
</dbReference>
<gene>
    <name evidence="8" type="primary">ugpC</name>
    <name evidence="8" type="ORF">CO657_29220</name>
</gene>
<reference evidence="8 9" key="1">
    <citation type="submission" date="2019-01" db="EMBL/GenBank/DDBJ databases">
        <title>Genomic insights into the origins and evolution of symbiotic genes in the Phaseolus vulgaris microsymbionts.</title>
        <authorList>
            <person name="Tong W."/>
        </authorList>
    </citation>
    <scope>NUCLEOTIDE SEQUENCE [LARGE SCALE GENOMIC DNA]</scope>
    <source>
        <strain evidence="8 9">FH23</strain>
        <plasmid evidence="9">prapfh23c</plasmid>
    </source>
</reference>
<dbReference type="PANTHER" id="PTHR43875">
    <property type="entry name" value="MALTODEXTRIN IMPORT ATP-BINDING PROTEIN MSMX"/>
    <property type="match status" value="1"/>
</dbReference>
<dbReference type="Proteomes" id="UP000220927">
    <property type="component" value="Plasmid pRapFH23c"/>
</dbReference>
<dbReference type="InterPro" id="IPR027417">
    <property type="entry name" value="P-loop_NTPase"/>
</dbReference>
<keyword evidence="8" id="KW-0614">Plasmid</keyword>
<dbReference type="InterPro" id="IPR003439">
    <property type="entry name" value="ABC_transporter-like_ATP-bd"/>
</dbReference>
<evidence type="ECO:0000259" key="7">
    <source>
        <dbReference type="PROSITE" id="PS50893"/>
    </source>
</evidence>
<dbReference type="SUPFAM" id="SSF52540">
    <property type="entry name" value="P-loop containing nucleoside triphosphate hydrolases"/>
    <property type="match status" value="1"/>
</dbReference>
<dbReference type="InterPro" id="IPR005116">
    <property type="entry name" value="Transp-assoc_OB_typ1"/>
</dbReference>
<sequence length="355" mass="38806">MAGVQFADVRKSFGVHPVIRGVDIDIADGEFVILVGPSGCGKSTLLRMLAGLENISGGEIKIGGRVVNTLPPKDRDIAMVFQNYALYPHMTVEQNMGFSLMLNKAPKAEAEKRVKYAAGILGLDKLLDRYPRQLSGGQRQRVAMGRAIVRDPEVFLFDEPLSNLDAKLRVAMRAEIKELHQRLKTTTVYVTHDQIEAMTMADKIVVMHDGIVEQIGSPLELYDKPANLFVGGFIGSPAMNMIKGRLNPENPTQFRASDGTALPVANPPADAIGRDLVYGLRPEYILLDANGLPGEIVVIEPTGYETHLTLKLGGSDVSCVFRERVNARPGEILRVGIDAAHVHLFDAESGRRLTD</sequence>
<evidence type="ECO:0000313" key="8">
    <source>
        <dbReference type="EMBL" id="QAS81973.1"/>
    </source>
</evidence>
<evidence type="ECO:0000256" key="1">
    <source>
        <dbReference type="ARBA" id="ARBA00004417"/>
    </source>
</evidence>
<evidence type="ECO:0000256" key="2">
    <source>
        <dbReference type="ARBA" id="ARBA00005417"/>
    </source>
</evidence>
<comment type="subcellular location">
    <subcellularLocation>
        <location evidence="1">Cell inner membrane</location>
        <topology evidence="1">Peripheral membrane protein</topology>
    </subcellularLocation>
</comment>
<comment type="similarity">
    <text evidence="2">Belongs to the ABC transporter superfamily.</text>
</comment>
<dbReference type="EMBL" id="CP035001">
    <property type="protein sequence ID" value="QAS81973.1"/>
    <property type="molecule type" value="Genomic_DNA"/>
</dbReference>
<dbReference type="SMART" id="SM00382">
    <property type="entry name" value="AAA"/>
    <property type="match status" value="1"/>
</dbReference>
<dbReference type="Gene3D" id="2.40.50.140">
    <property type="entry name" value="Nucleic acid-binding proteins"/>
    <property type="match status" value="1"/>
</dbReference>
<dbReference type="Gene3D" id="2.40.50.100">
    <property type="match status" value="1"/>
</dbReference>
<keyword evidence="5" id="KW-0547">Nucleotide-binding</keyword>
<dbReference type="Pfam" id="PF17912">
    <property type="entry name" value="OB_MalK"/>
    <property type="match status" value="1"/>
</dbReference>
<keyword evidence="6 8" id="KW-0067">ATP-binding</keyword>
<protein>
    <submittedName>
        <fullName evidence="8">Sn-glycerol-3-phosphate ABC transporter ATP-binding protein UgpC</fullName>
    </submittedName>
</protein>
<geneLocation type="plasmid" evidence="9">
    <name>prapfh23c</name>
</geneLocation>
<dbReference type="InterPro" id="IPR047641">
    <property type="entry name" value="ABC_transpr_MalK/UgpC-like"/>
</dbReference>
<dbReference type="SUPFAM" id="SSF50331">
    <property type="entry name" value="MOP-like"/>
    <property type="match status" value="1"/>
</dbReference>
<dbReference type="GO" id="GO:0055052">
    <property type="term" value="C:ATP-binding cassette (ABC) transporter complex, substrate-binding subunit-containing"/>
    <property type="evidence" value="ECO:0007669"/>
    <property type="project" value="TreeGrafter"/>
</dbReference>
<dbReference type="NCBIfam" id="NF008653">
    <property type="entry name" value="PRK11650.1"/>
    <property type="match status" value="1"/>
</dbReference>
<dbReference type="Gene3D" id="3.40.50.300">
    <property type="entry name" value="P-loop containing nucleotide triphosphate hydrolases"/>
    <property type="match status" value="1"/>
</dbReference>
<dbReference type="KEGG" id="rad:CO657_29220"/>
<evidence type="ECO:0000256" key="6">
    <source>
        <dbReference type="ARBA" id="ARBA00022840"/>
    </source>
</evidence>
<dbReference type="PROSITE" id="PS00211">
    <property type="entry name" value="ABC_TRANSPORTER_1"/>
    <property type="match status" value="1"/>
</dbReference>
<dbReference type="PANTHER" id="PTHR43875:SF10">
    <property type="entry name" value="BLL2173 PROTEIN"/>
    <property type="match status" value="1"/>
</dbReference>
<evidence type="ECO:0000313" key="9">
    <source>
        <dbReference type="Proteomes" id="UP000220927"/>
    </source>
</evidence>
<dbReference type="InterPro" id="IPR003593">
    <property type="entry name" value="AAA+_ATPase"/>
</dbReference>
<dbReference type="InterPro" id="IPR040582">
    <property type="entry name" value="OB_MalK-like"/>
</dbReference>
<dbReference type="CDD" id="cd03301">
    <property type="entry name" value="ABC_MalK_N"/>
    <property type="match status" value="1"/>
</dbReference>
<dbReference type="GO" id="GO:0016887">
    <property type="term" value="F:ATP hydrolysis activity"/>
    <property type="evidence" value="ECO:0007669"/>
    <property type="project" value="InterPro"/>
</dbReference>
<dbReference type="AlphaFoldDB" id="A0AAE6C3K6"/>
<accession>A0AAE6C3K6</accession>
<feature type="domain" description="ABC transporter" evidence="7">
    <location>
        <begin position="4"/>
        <end position="234"/>
    </location>
</feature>
<dbReference type="GO" id="GO:0008643">
    <property type="term" value="P:carbohydrate transport"/>
    <property type="evidence" value="ECO:0007669"/>
    <property type="project" value="InterPro"/>
</dbReference>
<dbReference type="GO" id="GO:0140359">
    <property type="term" value="F:ABC-type transporter activity"/>
    <property type="evidence" value="ECO:0007669"/>
    <property type="project" value="InterPro"/>
</dbReference>
<organism evidence="8 9">
    <name type="scientific">Rhizobium acidisoli</name>
    <dbReference type="NCBI Taxonomy" id="1538158"/>
    <lineage>
        <taxon>Bacteria</taxon>
        <taxon>Pseudomonadati</taxon>
        <taxon>Pseudomonadota</taxon>
        <taxon>Alphaproteobacteria</taxon>
        <taxon>Hyphomicrobiales</taxon>
        <taxon>Rhizobiaceae</taxon>
        <taxon>Rhizobium/Agrobacterium group</taxon>
        <taxon>Rhizobium</taxon>
    </lineage>
</organism>